<dbReference type="PIRSF" id="PIRSF036979">
    <property type="entry name" value="Arginase"/>
    <property type="match status" value="1"/>
</dbReference>
<dbReference type="EC" id="3.5.3.8" evidence="5 6"/>
<dbReference type="Proteomes" id="UP000235748">
    <property type="component" value="Unassembled WGS sequence"/>
</dbReference>
<proteinExistence type="inferred from homology"/>
<comment type="function">
    <text evidence="5">Catalyzes the conversion of N-formimidoyl-L-glutamate to L-glutamate and formamide.</text>
</comment>
<name>A0A2K4DTR8_9STAP</name>
<dbReference type="PANTHER" id="PTHR11358:SF35">
    <property type="entry name" value="FORMIMIDOYLGLUTAMASE"/>
    <property type="match status" value="1"/>
</dbReference>
<evidence type="ECO:0000256" key="8">
    <source>
        <dbReference type="PROSITE-ProRule" id="PRU00742"/>
    </source>
</evidence>
<dbReference type="InterPro" id="IPR006035">
    <property type="entry name" value="Ureohydrolase"/>
</dbReference>
<dbReference type="HAMAP" id="MF_00737">
    <property type="entry name" value="Formimidoylglutam"/>
    <property type="match status" value="1"/>
</dbReference>
<accession>A0A2K4DTR8</accession>
<gene>
    <name evidence="5 9" type="primary">hutG</name>
    <name evidence="10" type="ORF">CJ235_09150</name>
    <name evidence="9" type="ORF">NW133_02210</name>
</gene>
<dbReference type="Pfam" id="PF00491">
    <property type="entry name" value="Arginase"/>
    <property type="match status" value="1"/>
</dbReference>
<keyword evidence="4 5" id="KW-0464">Manganese</keyword>
<keyword evidence="2 5" id="KW-0378">Hydrolase</keyword>
<dbReference type="Proteomes" id="UP001072952">
    <property type="component" value="Unassembled WGS sequence"/>
</dbReference>
<keyword evidence="1 5" id="KW-0479">Metal-binding</keyword>
<evidence type="ECO:0000313" key="11">
    <source>
        <dbReference type="Proteomes" id="UP000235748"/>
    </source>
</evidence>
<dbReference type="PANTHER" id="PTHR11358">
    <property type="entry name" value="ARGINASE/AGMATINASE"/>
    <property type="match status" value="1"/>
</dbReference>
<feature type="binding site" evidence="5">
    <location>
        <position position="157"/>
    </location>
    <ligand>
        <name>Mn(2+)</name>
        <dbReference type="ChEBI" id="CHEBI:29035"/>
        <label>2</label>
    </ligand>
</feature>
<reference evidence="9" key="2">
    <citation type="journal article" date="2022" name="Int. J. Mol. Sci.">
        <title>Phenotypic and Genotypic Virulence Characterisation of Staphylococcus pettenkoferi Strains Isolated from Human Bloodstream and Diabetic Foot Infections.</title>
        <authorList>
            <person name="Magnan C."/>
            <person name="Ahmad-Mansour N."/>
            <person name="Pouget C."/>
            <person name="Morsli M."/>
            <person name="Huc-Brandt S."/>
            <person name="Pantel A."/>
            <person name="Dunyach-Remy C."/>
            <person name="Sotto A."/>
            <person name="Molle V."/>
            <person name="Lavigne J.-P."/>
        </authorList>
    </citation>
    <scope>NUCLEOTIDE SEQUENCE</scope>
    <source>
        <strain evidence="9">NSP012P</strain>
    </source>
</reference>
<dbReference type="EMBL" id="PNGG01000005">
    <property type="protein sequence ID" value="PMC17987.1"/>
    <property type="molecule type" value="Genomic_DNA"/>
</dbReference>
<dbReference type="GO" id="GO:0019556">
    <property type="term" value="P:L-histidine catabolic process to glutamate and formamide"/>
    <property type="evidence" value="ECO:0007669"/>
    <property type="project" value="UniProtKB-UniRule"/>
</dbReference>
<dbReference type="GO" id="GO:0008783">
    <property type="term" value="F:agmatinase activity"/>
    <property type="evidence" value="ECO:0007669"/>
    <property type="project" value="TreeGrafter"/>
</dbReference>
<dbReference type="GO" id="GO:0030145">
    <property type="term" value="F:manganese ion binding"/>
    <property type="evidence" value="ECO:0007669"/>
    <property type="project" value="UniProtKB-UniRule"/>
</dbReference>
<feature type="binding site" evidence="5">
    <location>
        <position position="155"/>
    </location>
    <ligand>
        <name>Mn(2+)</name>
        <dbReference type="ChEBI" id="CHEBI:29035"/>
        <label>2</label>
    </ligand>
</feature>
<evidence type="ECO:0000256" key="3">
    <source>
        <dbReference type="ARBA" id="ARBA00022808"/>
    </source>
</evidence>
<evidence type="ECO:0000256" key="7">
    <source>
        <dbReference type="PIRSR" id="PIRSR036979-1"/>
    </source>
</evidence>
<dbReference type="EMBL" id="JANSLD010000010">
    <property type="protein sequence ID" value="MCY1582360.1"/>
    <property type="molecule type" value="Genomic_DNA"/>
</dbReference>
<comment type="pathway">
    <text evidence="5">Amino-acid degradation; L-histidine degradation into L-glutamate; L-glutamate from N-formimidoyl-L-glutamate (hydrolase route): step 1/1.</text>
</comment>
<reference evidence="9" key="3">
    <citation type="submission" date="2022-08" db="EMBL/GenBank/DDBJ databases">
        <authorList>
            <person name="Magnan C."/>
        </authorList>
    </citation>
    <scope>NUCLEOTIDE SEQUENCE</scope>
    <source>
        <strain evidence="9">NSP012P</strain>
    </source>
</reference>
<feature type="binding site" evidence="7">
    <location>
        <position position="244"/>
    </location>
    <ligand>
        <name>Mn(2+)</name>
        <dbReference type="ChEBI" id="CHEBI:29035"/>
        <label>1</label>
    </ligand>
</feature>
<dbReference type="InterPro" id="IPR005923">
    <property type="entry name" value="HutG"/>
</dbReference>
<comment type="cofactor">
    <cofactor evidence="5 7">
        <name>Mn(2+)</name>
        <dbReference type="ChEBI" id="CHEBI:29035"/>
    </cofactor>
    <text evidence="5 7">Binds 2 manganese ions per subunit.</text>
</comment>
<feature type="binding site" evidence="5 7">
    <location>
        <position position="159"/>
    </location>
    <ligand>
        <name>Mn(2+)</name>
        <dbReference type="ChEBI" id="CHEBI:29035"/>
        <label>1</label>
    </ligand>
</feature>
<dbReference type="AlphaFoldDB" id="A0A2K4DTR8"/>
<keyword evidence="3 5" id="KW-0369">Histidine metabolism</keyword>
<reference evidence="10 11" key="1">
    <citation type="submission" date="2017-09" db="EMBL/GenBank/DDBJ databases">
        <title>Bacterial strain isolated from the female urinary microbiota.</title>
        <authorList>
            <person name="Thomas-White K."/>
            <person name="Kumar N."/>
            <person name="Forster S."/>
            <person name="Putonti C."/>
            <person name="Lawley T."/>
            <person name="Wolfe A.J."/>
        </authorList>
    </citation>
    <scope>NUCLEOTIDE SEQUENCE [LARGE SCALE GENOMIC DNA]</scope>
    <source>
        <strain evidence="10 11">UMB0834</strain>
    </source>
</reference>
<keyword evidence="12" id="KW-1185">Reference proteome</keyword>
<dbReference type="STRING" id="170573.GCA_001076995_02029"/>
<evidence type="ECO:0000256" key="5">
    <source>
        <dbReference type="HAMAP-Rule" id="MF_00737"/>
    </source>
</evidence>
<feature type="binding site" evidence="5 7">
    <location>
        <position position="242"/>
    </location>
    <ligand>
        <name>Mn(2+)</name>
        <dbReference type="ChEBI" id="CHEBI:29035"/>
        <label>1</label>
    </ligand>
</feature>
<dbReference type="SUPFAM" id="SSF52768">
    <property type="entry name" value="Arginase/deacetylase"/>
    <property type="match status" value="1"/>
</dbReference>
<dbReference type="UniPathway" id="UPA00379">
    <property type="reaction ID" value="UER00552"/>
</dbReference>
<protein>
    <recommendedName>
        <fullName evidence="5 6">Formimidoylglutamase</fullName>
        <ecNumber evidence="5 6">3.5.3.8</ecNumber>
    </recommendedName>
    <alternativeName>
        <fullName evidence="5">Formiminoglutamase</fullName>
    </alternativeName>
    <alternativeName>
        <fullName evidence="5">Formiminoglutamate hydrolase</fullName>
    </alternativeName>
</protein>
<dbReference type="GO" id="GO:0033389">
    <property type="term" value="P:putrescine biosynthetic process from arginine, via agmatine"/>
    <property type="evidence" value="ECO:0007669"/>
    <property type="project" value="TreeGrafter"/>
</dbReference>
<feature type="binding site" evidence="5 7">
    <location>
        <position position="155"/>
    </location>
    <ligand>
        <name>Mn(2+)</name>
        <dbReference type="ChEBI" id="CHEBI:29035"/>
        <label>1</label>
    </ligand>
</feature>
<evidence type="ECO:0000256" key="6">
    <source>
        <dbReference type="NCBIfam" id="TIGR01227"/>
    </source>
</evidence>
<dbReference type="NCBIfam" id="TIGR01227">
    <property type="entry name" value="hutG"/>
    <property type="match status" value="1"/>
</dbReference>
<evidence type="ECO:0000313" key="9">
    <source>
        <dbReference type="EMBL" id="MCY1582360.1"/>
    </source>
</evidence>
<feature type="binding site" evidence="5">
    <location>
        <position position="244"/>
    </location>
    <ligand>
        <name>Mn(2+)</name>
        <dbReference type="ChEBI" id="CHEBI:29035"/>
        <label>2</label>
    </ligand>
</feature>
<dbReference type="CDD" id="cd09988">
    <property type="entry name" value="Formimidoylglutamase"/>
    <property type="match status" value="1"/>
</dbReference>
<comment type="catalytic activity">
    <reaction evidence="5">
        <text>N-formimidoyl-L-glutamate + H2O = formamide + L-glutamate</text>
        <dbReference type="Rhea" id="RHEA:22492"/>
        <dbReference type="ChEBI" id="CHEBI:15377"/>
        <dbReference type="ChEBI" id="CHEBI:16397"/>
        <dbReference type="ChEBI" id="CHEBI:29985"/>
        <dbReference type="ChEBI" id="CHEBI:58928"/>
        <dbReference type="EC" id="3.5.3.8"/>
    </reaction>
</comment>
<sequence>MYKEPQKDLWTGRLDSETNPRQFRHFQTVNFGNLKEDAPSSQRSGVGMIGYAVDYGVKLNKGRVGAKEGPNAIKGAFASLPMFGDTEVTDYGNVEHEDDRPLEETQQEFAQLVSRSIQRHRQTFLLGGGHDIAYAQYLGIRDAYPDESIGVINIDAHFDTREESGSTSGTSFRQILEQDDNADYFVLGIQQSANTQGLFDYADEKDVSYVFVDELLHQVSPPVKDKIERYIHDHDVIMFTICMDVIDSAFAPGVSAAAVLGLYPHIVLELAKRIIPSDKVSTISIAETNPTYDVDNRTAKLTANFFHHFIR</sequence>
<evidence type="ECO:0000313" key="12">
    <source>
        <dbReference type="Proteomes" id="UP001072952"/>
    </source>
</evidence>
<evidence type="ECO:0000313" key="10">
    <source>
        <dbReference type="EMBL" id="PMC17987.1"/>
    </source>
</evidence>
<dbReference type="RefSeq" id="WP_049407523.1">
    <property type="nucleotide sequence ID" value="NZ_CP066062.1"/>
</dbReference>
<dbReference type="Gene3D" id="3.40.800.10">
    <property type="entry name" value="Ureohydrolase domain"/>
    <property type="match status" value="1"/>
</dbReference>
<evidence type="ECO:0000256" key="2">
    <source>
        <dbReference type="ARBA" id="ARBA00022801"/>
    </source>
</evidence>
<dbReference type="GO" id="GO:0050415">
    <property type="term" value="F:formimidoylglutamase activity"/>
    <property type="evidence" value="ECO:0007669"/>
    <property type="project" value="UniProtKB-UniRule"/>
</dbReference>
<comment type="caution">
    <text evidence="10">The sequence shown here is derived from an EMBL/GenBank/DDBJ whole genome shotgun (WGS) entry which is preliminary data.</text>
</comment>
<feature type="binding site" evidence="5 7">
    <location>
        <position position="130"/>
    </location>
    <ligand>
        <name>Mn(2+)</name>
        <dbReference type="ChEBI" id="CHEBI:29035"/>
        <label>1</label>
    </ligand>
</feature>
<dbReference type="PROSITE" id="PS51409">
    <property type="entry name" value="ARGINASE_2"/>
    <property type="match status" value="1"/>
</dbReference>
<comment type="similarity">
    <text evidence="5 8">Belongs to the arginase family.</text>
</comment>
<evidence type="ECO:0000256" key="4">
    <source>
        <dbReference type="ARBA" id="ARBA00023211"/>
    </source>
</evidence>
<feature type="binding site" evidence="5">
    <location>
        <position position="242"/>
    </location>
    <ligand>
        <name>Mn(2+)</name>
        <dbReference type="ChEBI" id="CHEBI:29035"/>
        <label>2</label>
    </ligand>
</feature>
<organism evidence="10 11">
    <name type="scientific">Staphylococcus pettenkoferi</name>
    <dbReference type="NCBI Taxonomy" id="170573"/>
    <lineage>
        <taxon>Bacteria</taxon>
        <taxon>Bacillati</taxon>
        <taxon>Bacillota</taxon>
        <taxon>Bacilli</taxon>
        <taxon>Bacillales</taxon>
        <taxon>Staphylococcaceae</taxon>
        <taxon>Staphylococcus</taxon>
    </lineage>
</organism>
<evidence type="ECO:0000256" key="1">
    <source>
        <dbReference type="ARBA" id="ARBA00022723"/>
    </source>
</evidence>
<dbReference type="InterPro" id="IPR023696">
    <property type="entry name" value="Ureohydrolase_dom_sf"/>
</dbReference>
<dbReference type="GO" id="GO:0019557">
    <property type="term" value="P:L-histidine catabolic process to glutamate and formate"/>
    <property type="evidence" value="ECO:0007669"/>
    <property type="project" value="UniProtKB-UniPathway"/>
</dbReference>
<feature type="binding site" evidence="7">
    <location>
        <position position="157"/>
    </location>
    <ligand>
        <name>Mn(2+)</name>
        <dbReference type="ChEBI" id="CHEBI:29035"/>
        <label>1</label>
    </ligand>
</feature>